<organism evidence="7 8">
    <name type="scientific">Streptomyces halobius</name>
    <dbReference type="NCBI Taxonomy" id="2879846"/>
    <lineage>
        <taxon>Bacteria</taxon>
        <taxon>Bacillati</taxon>
        <taxon>Actinomycetota</taxon>
        <taxon>Actinomycetes</taxon>
        <taxon>Kitasatosporales</taxon>
        <taxon>Streptomycetaceae</taxon>
        <taxon>Streptomyces</taxon>
    </lineage>
</organism>
<dbReference type="EMBL" id="CP086322">
    <property type="protein sequence ID" value="UQA97349.1"/>
    <property type="molecule type" value="Genomic_DNA"/>
</dbReference>
<dbReference type="RefSeq" id="WP_248868275.1">
    <property type="nucleotide sequence ID" value="NZ_CP086322.1"/>
</dbReference>
<protein>
    <submittedName>
        <fullName evidence="7">Activator-dependent family glycosyltransferase</fullName>
    </submittedName>
</protein>
<dbReference type="InterPro" id="IPR010610">
    <property type="entry name" value="EryCIII-like_C"/>
</dbReference>
<evidence type="ECO:0000313" key="7">
    <source>
        <dbReference type="EMBL" id="UQA97349.1"/>
    </source>
</evidence>
<feature type="domain" description="Erythromycin biosynthesis protein CIII-like N-terminal" evidence="6">
    <location>
        <begin position="22"/>
        <end position="260"/>
    </location>
</feature>
<sequence length="443" mass="48669">MRVLFTPFPASTHVHTQVPLAWAMRAAGHEVRVATQPDVVEDINNAGLTAVAVGEVLDVPATMNPDYTDEPEEIRDEAWLDVLDISETWPEKLTYPYVHGVLTAWTSFVYQNTLPDDTTEELIDFARAWRPDLVVWDTMYYPGALAARISGAAHARLMFGLDLVGLMRQHYLSGLAGLPPALREDPLEEWMSRILRRHGREFTEDLVVGQWTIDPVPPSLRLPVDLPSVPVRYVPYNGEATIPGWLREPPRRPRVCLTLGRSFREVVGADRTSVGDLLAAVAELDVEVVATFTADQLDPGRRVPDNVRVVDFAPLDAVLPASAAIVHHGGSGTLHTALAHGVPQVMAPAKMWCNVPKAHRVRDAGAGLCVDPEELTPDGLRAALVRVLEEPSFRTNADRLRQEVVGTPAPADIVPVLEKLTAEHRAGALMFCPRRLVTDSTVG</sequence>
<evidence type="ECO:0000259" key="5">
    <source>
        <dbReference type="Pfam" id="PF06722"/>
    </source>
</evidence>
<dbReference type="Pfam" id="PF21036">
    <property type="entry name" value="EryCIII-like_N"/>
    <property type="match status" value="1"/>
</dbReference>
<feature type="domain" description="Erythromycin biosynthesis protein CIII-like C-terminal" evidence="5">
    <location>
        <begin position="277"/>
        <end position="420"/>
    </location>
</feature>
<keyword evidence="8" id="KW-1185">Reference proteome</keyword>
<dbReference type="NCBIfam" id="TIGR04516">
    <property type="entry name" value="glycosyl_450act"/>
    <property type="match status" value="1"/>
</dbReference>
<evidence type="ECO:0000256" key="4">
    <source>
        <dbReference type="ARBA" id="ARBA00023194"/>
    </source>
</evidence>
<dbReference type="PANTHER" id="PTHR48050:SF13">
    <property type="entry name" value="STEROL 3-BETA-GLUCOSYLTRANSFERASE UGT80A2"/>
    <property type="match status" value="1"/>
</dbReference>
<accession>A0ABY4MKW8</accession>
<dbReference type="SUPFAM" id="SSF53756">
    <property type="entry name" value="UDP-Glycosyltransferase/glycogen phosphorylase"/>
    <property type="match status" value="1"/>
</dbReference>
<gene>
    <name evidence="7" type="ORF">K9S39_40730</name>
</gene>
<evidence type="ECO:0000313" key="8">
    <source>
        <dbReference type="Proteomes" id="UP000830115"/>
    </source>
</evidence>
<dbReference type="Proteomes" id="UP000830115">
    <property type="component" value="Chromosome"/>
</dbReference>
<evidence type="ECO:0000256" key="2">
    <source>
        <dbReference type="ARBA" id="ARBA00022676"/>
    </source>
</evidence>
<dbReference type="PANTHER" id="PTHR48050">
    <property type="entry name" value="STEROL 3-BETA-GLUCOSYLTRANSFERASE"/>
    <property type="match status" value="1"/>
</dbReference>
<dbReference type="InterPro" id="IPR048284">
    <property type="entry name" value="EryCIII-like_N"/>
</dbReference>
<reference evidence="7" key="1">
    <citation type="submission" date="2021-10" db="EMBL/GenBank/DDBJ databases">
        <title>Streptomyces nigrumlapis sp.nov.,an antimicrobial producing actinobacterium isolated from Black Gobi rocks.</title>
        <authorList>
            <person name="Wen Y."/>
            <person name="Zhang W."/>
            <person name="Liu X.G."/>
        </authorList>
    </citation>
    <scope>NUCLEOTIDE SEQUENCE</scope>
    <source>
        <strain evidence="7">ST13-2-2</strain>
    </source>
</reference>
<proteinExistence type="inferred from homology"/>
<keyword evidence="3" id="KW-0808">Transferase</keyword>
<comment type="similarity">
    <text evidence="1">Belongs to the glycosyltransferase 28 family.</text>
</comment>
<dbReference type="Gene3D" id="3.40.50.2000">
    <property type="entry name" value="Glycogen Phosphorylase B"/>
    <property type="match status" value="2"/>
</dbReference>
<evidence type="ECO:0000256" key="3">
    <source>
        <dbReference type="ARBA" id="ARBA00022679"/>
    </source>
</evidence>
<evidence type="ECO:0000259" key="6">
    <source>
        <dbReference type="Pfam" id="PF21036"/>
    </source>
</evidence>
<dbReference type="InterPro" id="IPR050426">
    <property type="entry name" value="Glycosyltransferase_28"/>
</dbReference>
<dbReference type="InterPro" id="IPR030953">
    <property type="entry name" value="Glycosyl_450act"/>
</dbReference>
<name>A0ABY4MKW8_9ACTN</name>
<keyword evidence="2" id="KW-0328">Glycosyltransferase</keyword>
<evidence type="ECO:0000256" key="1">
    <source>
        <dbReference type="ARBA" id="ARBA00006962"/>
    </source>
</evidence>
<dbReference type="InterPro" id="IPR002213">
    <property type="entry name" value="UDP_glucos_trans"/>
</dbReference>
<dbReference type="Pfam" id="PF06722">
    <property type="entry name" value="EryCIII-like_C"/>
    <property type="match status" value="1"/>
</dbReference>
<keyword evidence="4" id="KW-0045">Antibiotic biosynthesis</keyword>
<dbReference type="CDD" id="cd03784">
    <property type="entry name" value="GT1_Gtf-like"/>
    <property type="match status" value="1"/>
</dbReference>